<sequence>MTSKPNQQEEELNFSQQKCNFCNSILPMRFLHPRIKSRSKWVLLEQKKTEKGK</sequence>
<name>A0A2P2MVY6_RHIMU</name>
<protein>
    <submittedName>
        <fullName evidence="1">Uncharacterized protein</fullName>
    </submittedName>
</protein>
<accession>A0A2P2MVY6</accession>
<organism evidence="1">
    <name type="scientific">Rhizophora mucronata</name>
    <name type="common">Asiatic mangrove</name>
    <dbReference type="NCBI Taxonomy" id="61149"/>
    <lineage>
        <taxon>Eukaryota</taxon>
        <taxon>Viridiplantae</taxon>
        <taxon>Streptophyta</taxon>
        <taxon>Embryophyta</taxon>
        <taxon>Tracheophyta</taxon>
        <taxon>Spermatophyta</taxon>
        <taxon>Magnoliopsida</taxon>
        <taxon>eudicotyledons</taxon>
        <taxon>Gunneridae</taxon>
        <taxon>Pentapetalae</taxon>
        <taxon>rosids</taxon>
        <taxon>fabids</taxon>
        <taxon>Malpighiales</taxon>
        <taxon>Rhizophoraceae</taxon>
        <taxon>Rhizophora</taxon>
    </lineage>
</organism>
<reference evidence="1" key="1">
    <citation type="submission" date="2018-02" db="EMBL/GenBank/DDBJ databases">
        <title>Rhizophora mucronata_Transcriptome.</title>
        <authorList>
            <person name="Meera S.P."/>
            <person name="Sreeshan A."/>
            <person name="Augustine A."/>
        </authorList>
    </citation>
    <scope>NUCLEOTIDE SEQUENCE</scope>
    <source>
        <tissue evidence="1">Leaf</tissue>
    </source>
</reference>
<dbReference type="AlphaFoldDB" id="A0A2P2MVY6"/>
<evidence type="ECO:0000313" key="1">
    <source>
        <dbReference type="EMBL" id="MBX34394.1"/>
    </source>
</evidence>
<proteinExistence type="predicted"/>
<dbReference type="EMBL" id="GGEC01053910">
    <property type="protein sequence ID" value="MBX34394.1"/>
    <property type="molecule type" value="Transcribed_RNA"/>
</dbReference>